<keyword evidence="1" id="KW-0812">Transmembrane</keyword>
<reference evidence="2 3" key="1">
    <citation type="submission" date="2013-08" db="EMBL/GenBank/DDBJ databases">
        <title>Lactobacillus wasatchii sp. WDC04, a late gas producing bacteria isolated from aged chedder cheese.</title>
        <authorList>
            <person name="Oberg C.J."/>
            <person name="Culumber M."/>
            <person name="McMahon D.J."/>
            <person name="Broadbent J.R."/>
            <person name="Oberg T.S."/>
            <person name="Ortaki F."/>
        </authorList>
    </citation>
    <scope>NUCLEOTIDE SEQUENCE [LARGE SCALE GENOMIC DNA]</scope>
    <source>
        <strain evidence="2 3">WDC04</strain>
    </source>
</reference>
<dbReference type="EMBL" id="AWTT01000023">
    <property type="protein sequence ID" value="KIS03330.1"/>
    <property type="molecule type" value="Genomic_DNA"/>
</dbReference>
<keyword evidence="3" id="KW-1185">Reference proteome</keyword>
<dbReference type="Pfam" id="PF16069">
    <property type="entry name" value="DUF4811"/>
    <property type="match status" value="1"/>
</dbReference>
<proteinExistence type="predicted"/>
<feature type="transmembrane region" description="Helical" evidence="1">
    <location>
        <begin position="28"/>
        <end position="46"/>
    </location>
</feature>
<evidence type="ECO:0008006" key="4">
    <source>
        <dbReference type="Google" id="ProtNLM"/>
    </source>
</evidence>
<keyword evidence="1" id="KW-0472">Membrane</keyword>
<organism evidence="2 3">
    <name type="scientific">Paucilactobacillus wasatchensis</name>
    <dbReference type="NCBI Taxonomy" id="1335616"/>
    <lineage>
        <taxon>Bacteria</taxon>
        <taxon>Bacillati</taxon>
        <taxon>Bacillota</taxon>
        <taxon>Bacilli</taxon>
        <taxon>Lactobacillales</taxon>
        <taxon>Lactobacillaceae</taxon>
        <taxon>Paucilactobacillus</taxon>
    </lineage>
</organism>
<dbReference type="RefSeq" id="WP_044010833.1">
    <property type="nucleotide sequence ID" value="NZ_AWTT01000023.1"/>
</dbReference>
<keyword evidence="1" id="KW-1133">Transmembrane helix</keyword>
<dbReference type="AlphaFoldDB" id="A0A0D1A5Z2"/>
<evidence type="ECO:0000256" key="1">
    <source>
        <dbReference type="SAM" id="Phobius"/>
    </source>
</evidence>
<dbReference type="OrthoDB" id="2249491at2"/>
<protein>
    <recommendedName>
        <fullName evidence="4">DUF4811 domain-containing protein</fullName>
    </recommendedName>
</protein>
<evidence type="ECO:0000313" key="2">
    <source>
        <dbReference type="EMBL" id="KIS03330.1"/>
    </source>
</evidence>
<gene>
    <name evidence="2" type="ORF">WDC_1087</name>
</gene>
<name>A0A0D1A5Z2_9LACO</name>
<dbReference type="STRING" id="1335616.WDC_1087"/>
<comment type="caution">
    <text evidence="2">The sequence shown here is derived from an EMBL/GenBank/DDBJ whole genome shotgun (WGS) entry which is preliminary data.</text>
</comment>
<dbReference type="InterPro" id="IPR032083">
    <property type="entry name" value="DUF4811"/>
</dbReference>
<accession>A0A0D1A5Z2</accession>
<dbReference type="PATRIC" id="fig|1335616.4.peg.1091"/>
<dbReference type="Proteomes" id="UP000032279">
    <property type="component" value="Unassembled WGS sequence"/>
</dbReference>
<sequence>MVLILLVIGALSFFLATMFTFKPVTRITSLLITGIILVGSIGLMVGNYESHFGMHKVSTATTQTIYSASNSESMPLVLYKPVGTSGKDDVYIYNSKPTQKNAEHTQANEFTHNKVKWTNKTKATMKTVETRWEYKNSFYKYLYMWSGMGHTLISRTNTFSYPKTWVKITVAQAGALKKEMGSTQAKAKMAAAAKQYVEAQVVAAKTKNPEMSATDQAKIVKQAQLEYQAKALKQAVAQLK</sequence>
<evidence type="ECO:0000313" key="3">
    <source>
        <dbReference type="Proteomes" id="UP000032279"/>
    </source>
</evidence>